<feature type="compositionally biased region" description="Pro residues" evidence="1">
    <location>
        <begin position="50"/>
        <end position="60"/>
    </location>
</feature>
<gene>
    <name evidence="3" type="ORF">M6B38_172025</name>
</gene>
<dbReference type="Pfam" id="PF14111">
    <property type="entry name" value="DUF4283"/>
    <property type="match status" value="1"/>
</dbReference>
<feature type="region of interest" description="Disordered" evidence="1">
    <location>
        <begin position="1"/>
        <end position="33"/>
    </location>
</feature>
<dbReference type="InterPro" id="IPR040256">
    <property type="entry name" value="At4g02000-like"/>
</dbReference>
<feature type="domain" description="DUF4283" evidence="2">
    <location>
        <begin position="211"/>
        <end position="289"/>
    </location>
</feature>
<proteinExistence type="predicted"/>
<protein>
    <recommendedName>
        <fullName evidence="2">DUF4283 domain-containing protein</fullName>
    </recommendedName>
</protein>
<dbReference type="PANTHER" id="PTHR31286:SF179">
    <property type="entry name" value="RNASE H TYPE-1 DOMAIN-CONTAINING PROTEIN"/>
    <property type="match status" value="1"/>
</dbReference>
<organism evidence="3 4">
    <name type="scientific">Iris pallida</name>
    <name type="common">Sweet iris</name>
    <dbReference type="NCBI Taxonomy" id="29817"/>
    <lineage>
        <taxon>Eukaryota</taxon>
        <taxon>Viridiplantae</taxon>
        <taxon>Streptophyta</taxon>
        <taxon>Embryophyta</taxon>
        <taxon>Tracheophyta</taxon>
        <taxon>Spermatophyta</taxon>
        <taxon>Magnoliopsida</taxon>
        <taxon>Liliopsida</taxon>
        <taxon>Asparagales</taxon>
        <taxon>Iridaceae</taxon>
        <taxon>Iridoideae</taxon>
        <taxon>Irideae</taxon>
        <taxon>Iris</taxon>
    </lineage>
</organism>
<evidence type="ECO:0000313" key="3">
    <source>
        <dbReference type="EMBL" id="KAJ6807327.1"/>
    </source>
</evidence>
<evidence type="ECO:0000313" key="4">
    <source>
        <dbReference type="Proteomes" id="UP001140949"/>
    </source>
</evidence>
<feature type="compositionally biased region" description="Pro residues" evidence="1">
    <location>
        <begin position="19"/>
        <end position="30"/>
    </location>
</feature>
<dbReference type="EMBL" id="JANAVB010034018">
    <property type="protein sequence ID" value="KAJ6807327.1"/>
    <property type="molecule type" value="Genomic_DNA"/>
</dbReference>
<name>A0AAX6ESZ9_IRIPA</name>
<comment type="caution">
    <text evidence="3">The sequence shown here is derived from an EMBL/GenBank/DDBJ whole genome shotgun (WGS) entry which is preliminary data.</text>
</comment>
<reference evidence="3" key="1">
    <citation type="journal article" date="2023" name="GigaByte">
        <title>Genome assembly of the bearded iris, Iris pallida Lam.</title>
        <authorList>
            <person name="Bruccoleri R.E."/>
            <person name="Oakeley E.J."/>
            <person name="Faust A.M.E."/>
            <person name="Altorfer M."/>
            <person name="Dessus-Babus S."/>
            <person name="Burckhardt D."/>
            <person name="Oertli M."/>
            <person name="Naumann U."/>
            <person name="Petersen F."/>
            <person name="Wong J."/>
        </authorList>
    </citation>
    <scope>NUCLEOTIDE SEQUENCE</scope>
    <source>
        <strain evidence="3">GSM-AAB239-AS_SAM_17_03QT</strain>
    </source>
</reference>
<dbReference type="InterPro" id="IPR025558">
    <property type="entry name" value="DUF4283"/>
</dbReference>
<accession>A0AAX6ESZ9</accession>
<evidence type="ECO:0000259" key="2">
    <source>
        <dbReference type="Pfam" id="PF14111"/>
    </source>
</evidence>
<keyword evidence="4" id="KW-1185">Reference proteome</keyword>
<feature type="compositionally biased region" description="Polar residues" evidence="1">
    <location>
        <begin position="61"/>
        <end position="70"/>
    </location>
</feature>
<sequence>MAGPEAAAPPSETSVEPSPLSPHSPLPSASPPLGLDALCAVIGRAGAMATPPPPFHPPPSQGSVDPSPTRSPALPSARRYADTSRPRPDRFGPPVGEAQSTMLFLAAFSAIRRGGFSHLSSRGSPPLRPLAYLHTAAASSLVAPVPSDPGSSSKVAGSARSYLEVLGGSAAAPAPQAADELVLHPRSPVFVQGIPEVTFDKADVDALAVPFKLALIGKILHSRPPMEVIRRAFVVFRFEGPISVDLIDDRHILIRPSLEVDFMRLRSKRLWFVAKAPMRIFKWTSNFSTHIESPMAPVWVSFPDLPTFLFTKASVFLIAAGLGSPLKLDKATENLSRPSRSRVLVEMDISKPLVE</sequence>
<evidence type="ECO:0000256" key="1">
    <source>
        <dbReference type="SAM" id="MobiDB-lite"/>
    </source>
</evidence>
<dbReference type="Proteomes" id="UP001140949">
    <property type="component" value="Unassembled WGS sequence"/>
</dbReference>
<feature type="region of interest" description="Disordered" evidence="1">
    <location>
        <begin position="46"/>
        <end position="96"/>
    </location>
</feature>
<dbReference type="AlphaFoldDB" id="A0AAX6ESZ9"/>
<dbReference type="PANTHER" id="PTHR31286">
    <property type="entry name" value="GLYCINE-RICH CELL WALL STRUCTURAL PROTEIN 1.8-LIKE"/>
    <property type="match status" value="1"/>
</dbReference>
<feature type="compositionally biased region" description="Basic and acidic residues" evidence="1">
    <location>
        <begin position="79"/>
        <end position="90"/>
    </location>
</feature>
<reference evidence="3" key="2">
    <citation type="submission" date="2023-04" db="EMBL/GenBank/DDBJ databases">
        <authorList>
            <person name="Bruccoleri R.E."/>
            <person name="Oakeley E.J."/>
            <person name="Faust A.-M."/>
            <person name="Dessus-Babus S."/>
            <person name="Altorfer M."/>
            <person name="Burckhardt D."/>
            <person name="Oertli M."/>
            <person name="Naumann U."/>
            <person name="Petersen F."/>
            <person name="Wong J."/>
        </authorList>
    </citation>
    <scope>NUCLEOTIDE SEQUENCE</scope>
    <source>
        <strain evidence="3">GSM-AAB239-AS_SAM_17_03QT</strain>
        <tissue evidence="3">Leaf</tissue>
    </source>
</reference>